<accession>A0A438J5U0</accession>
<comment type="caution">
    <text evidence="1">The sequence shown here is derived from an EMBL/GenBank/DDBJ whole genome shotgun (WGS) entry which is preliminary data.</text>
</comment>
<reference evidence="1 2" key="1">
    <citation type="journal article" date="2018" name="PLoS Genet.">
        <title>Population sequencing reveals clonal diversity and ancestral inbreeding in the grapevine cultivar Chardonnay.</title>
        <authorList>
            <person name="Roach M.J."/>
            <person name="Johnson D.L."/>
            <person name="Bohlmann J."/>
            <person name="van Vuuren H.J."/>
            <person name="Jones S.J."/>
            <person name="Pretorius I.S."/>
            <person name="Schmidt S.A."/>
            <person name="Borneman A.R."/>
        </authorList>
    </citation>
    <scope>NUCLEOTIDE SEQUENCE [LARGE SCALE GENOMIC DNA]</scope>
    <source>
        <strain evidence="2">cv. Chardonnay</strain>
        <tissue evidence="1">Leaf</tissue>
    </source>
</reference>
<sequence length="109" mass="12182">MLDDIIRRLVDAKNGGRPGSMRNSQCVCIPLCSGRNIMNWFGISIVFRPLEMPVSWALTGQMILASRRPWAGRWRPLVPTSVIRLQIAGTSQTRYVGSELSQLALVKVD</sequence>
<dbReference type="Proteomes" id="UP000288805">
    <property type="component" value="Unassembled WGS sequence"/>
</dbReference>
<evidence type="ECO:0000313" key="1">
    <source>
        <dbReference type="EMBL" id="RVX04256.1"/>
    </source>
</evidence>
<organism evidence="1 2">
    <name type="scientific">Vitis vinifera</name>
    <name type="common">Grape</name>
    <dbReference type="NCBI Taxonomy" id="29760"/>
    <lineage>
        <taxon>Eukaryota</taxon>
        <taxon>Viridiplantae</taxon>
        <taxon>Streptophyta</taxon>
        <taxon>Embryophyta</taxon>
        <taxon>Tracheophyta</taxon>
        <taxon>Spermatophyta</taxon>
        <taxon>Magnoliopsida</taxon>
        <taxon>eudicotyledons</taxon>
        <taxon>Gunneridae</taxon>
        <taxon>Pentapetalae</taxon>
        <taxon>rosids</taxon>
        <taxon>Vitales</taxon>
        <taxon>Vitaceae</taxon>
        <taxon>Viteae</taxon>
        <taxon>Vitis</taxon>
    </lineage>
</organism>
<proteinExistence type="predicted"/>
<dbReference type="AlphaFoldDB" id="A0A438J5U0"/>
<name>A0A438J5U0_VITVI</name>
<dbReference type="EMBL" id="QGNW01000062">
    <property type="protein sequence ID" value="RVX04256.1"/>
    <property type="molecule type" value="Genomic_DNA"/>
</dbReference>
<protein>
    <submittedName>
        <fullName evidence="1">Uncharacterized protein</fullName>
    </submittedName>
</protein>
<gene>
    <name evidence="1" type="ORF">CK203_015563</name>
</gene>
<evidence type="ECO:0000313" key="2">
    <source>
        <dbReference type="Proteomes" id="UP000288805"/>
    </source>
</evidence>